<protein>
    <submittedName>
        <fullName evidence="1">Uncharacterized protein</fullName>
    </submittedName>
</protein>
<organism evidence="1">
    <name type="scientific">viral metagenome</name>
    <dbReference type="NCBI Taxonomy" id="1070528"/>
    <lineage>
        <taxon>unclassified sequences</taxon>
        <taxon>metagenomes</taxon>
        <taxon>organismal metagenomes</taxon>
    </lineage>
</organism>
<dbReference type="AlphaFoldDB" id="A0A6C0JSK2"/>
<evidence type="ECO:0000313" key="1">
    <source>
        <dbReference type="EMBL" id="QHU07680.1"/>
    </source>
</evidence>
<reference evidence="1" key="1">
    <citation type="journal article" date="2020" name="Nature">
        <title>Giant virus diversity and host interactions through global metagenomics.</title>
        <authorList>
            <person name="Schulz F."/>
            <person name="Roux S."/>
            <person name="Paez-Espino D."/>
            <person name="Jungbluth S."/>
            <person name="Walsh D.A."/>
            <person name="Denef V.J."/>
            <person name="McMahon K.D."/>
            <person name="Konstantinidis K.T."/>
            <person name="Eloe-Fadrosh E.A."/>
            <person name="Kyrpides N.C."/>
            <person name="Woyke T."/>
        </authorList>
    </citation>
    <scope>NUCLEOTIDE SEQUENCE</scope>
    <source>
        <strain evidence="1">GVMAG-S-1041349-163</strain>
    </source>
</reference>
<dbReference type="EMBL" id="MN740685">
    <property type="protein sequence ID" value="QHU07680.1"/>
    <property type="molecule type" value="Genomic_DNA"/>
</dbReference>
<proteinExistence type="predicted"/>
<sequence length="393" mass="46656">MKSSKKDSKTFIPIVDEDEFDKSKNKKKSGSLESTQVYEKIDDENPILFENDLEDTMLLYESLEKNKKDGLLTLLLETREQYEKLYEDSLRKKKSNVLKIDEIKTLEDFYNTELIESIDKKDPKGKYLWIPINDAHIIKLATLFYFNTQTIKKYIEKYPREFIPDFNKPIEDFIKDMIKYDMENNDSKLLKLLVDSATEEDIVNKNVILIENFDKSSLNQENLKGKKLLIKCKPEDKFIDSNFLLFYFNTPYIKKYLIYKDLNVKSEVERRAEPEGFPSSSEKEFKDENILKVSKSEKTKKIRNIQSDEDIIENVFNFKKVVEEERIITIDEYTSVLTCLFAGHDAKKIKEDVGNDLYYNFFRLTGYYNTLYKPIKEEIMLQLQKKINKLETY</sequence>
<name>A0A6C0JSK2_9ZZZZ</name>
<accession>A0A6C0JSK2</accession>